<reference key="2">
    <citation type="submission" date="2011-04" db="EMBL/GenBank/DDBJ databases">
        <title>Complete sequence of chromosome of Haliscomenobacter hydrossis DSM 1100.</title>
        <authorList>
            <consortium name="US DOE Joint Genome Institute (JGI-PGF)"/>
            <person name="Lucas S."/>
            <person name="Han J."/>
            <person name="Lapidus A."/>
            <person name="Bruce D."/>
            <person name="Goodwin L."/>
            <person name="Pitluck S."/>
            <person name="Peters L."/>
            <person name="Kyrpides N."/>
            <person name="Mavromatis K."/>
            <person name="Ivanova N."/>
            <person name="Ovchinnikova G."/>
            <person name="Pagani I."/>
            <person name="Daligault H."/>
            <person name="Detter J.C."/>
            <person name="Han C."/>
            <person name="Land M."/>
            <person name="Hauser L."/>
            <person name="Markowitz V."/>
            <person name="Cheng J.-F."/>
            <person name="Hugenholtz P."/>
            <person name="Woyke T."/>
            <person name="Wu D."/>
            <person name="Verbarg S."/>
            <person name="Frueling A."/>
            <person name="Brambilla E."/>
            <person name="Klenk H.-P."/>
            <person name="Eisen J.A."/>
        </authorList>
    </citation>
    <scope>NUCLEOTIDE SEQUENCE</scope>
    <source>
        <strain>DSM 1100</strain>
    </source>
</reference>
<keyword evidence="1" id="KW-0175">Coiled coil</keyword>
<dbReference type="HOGENOM" id="CLU_044440_1_0_10"/>
<evidence type="ECO:0000256" key="1">
    <source>
        <dbReference type="SAM" id="Coils"/>
    </source>
</evidence>
<feature type="chain" id="PRO_5005676668" description="Peptidase S74 domain-containing protein" evidence="2">
    <location>
        <begin position="26"/>
        <end position="388"/>
    </location>
</feature>
<proteinExistence type="predicted"/>
<dbReference type="AlphaFoldDB" id="F4KTP6"/>
<feature type="coiled-coil region" evidence="1">
    <location>
        <begin position="360"/>
        <end position="387"/>
    </location>
</feature>
<evidence type="ECO:0008006" key="5">
    <source>
        <dbReference type="Google" id="ProtNLM"/>
    </source>
</evidence>
<dbReference type="RefSeq" id="WP_013767949.1">
    <property type="nucleotide sequence ID" value="NC_015510.1"/>
</dbReference>
<keyword evidence="4" id="KW-1185">Reference proteome</keyword>
<reference evidence="3 4" key="1">
    <citation type="journal article" date="2011" name="Stand. Genomic Sci.">
        <title>Complete genome sequence of Haliscomenobacter hydrossis type strain (O).</title>
        <authorList>
            <consortium name="US DOE Joint Genome Institute (JGI-PGF)"/>
            <person name="Daligault H."/>
            <person name="Lapidus A."/>
            <person name="Zeytun A."/>
            <person name="Nolan M."/>
            <person name="Lucas S."/>
            <person name="Del Rio T.G."/>
            <person name="Tice H."/>
            <person name="Cheng J.F."/>
            <person name="Tapia R."/>
            <person name="Han C."/>
            <person name="Goodwin L."/>
            <person name="Pitluck S."/>
            <person name="Liolios K."/>
            <person name="Pagani I."/>
            <person name="Ivanova N."/>
            <person name="Huntemann M."/>
            <person name="Mavromatis K."/>
            <person name="Mikhailova N."/>
            <person name="Pati A."/>
            <person name="Chen A."/>
            <person name="Palaniappan K."/>
            <person name="Land M."/>
            <person name="Hauser L."/>
            <person name="Brambilla E.M."/>
            <person name="Rohde M."/>
            <person name="Verbarg S."/>
            <person name="Goker M."/>
            <person name="Bristow J."/>
            <person name="Eisen J.A."/>
            <person name="Markowitz V."/>
            <person name="Hugenholtz P."/>
            <person name="Kyrpides N.C."/>
            <person name="Klenk H.P."/>
            <person name="Woyke T."/>
        </authorList>
    </citation>
    <scope>NUCLEOTIDE SEQUENCE [LARGE SCALE GENOMIC DNA]</scope>
    <source>
        <strain evidence="4">ATCC 27775 / DSM 1100 / LMG 10767 / O</strain>
    </source>
</reference>
<dbReference type="STRING" id="760192.Halhy_5596"/>
<accession>F4KTP6</accession>
<keyword evidence="2" id="KW-0732">Signal</keyword>
<name>F4KTP6_HALH1</name>
<feature type="signal peptide" evidence="2">
    <location>
        <begin position="1"/>
        <end position="25"/>
    </location>
</feature>
<evidence type="ECO:0000313" key="4">
    <source>
        <dbReference type="Proteomes" id="UP000008461"/>
    </source>
</evidence>
<organism evidence="3 4">
    <name type="scientific">Haliscomenobacter hydrossis (strain ATCC 27775 / DSM 1100 / LMG 10767 / O)</name>
    <dbReference type="NCBI Taxonomy" id="760192"/>
    <lineage>
        <taxon>Bacteria</taxon>
        <taxon>Pseudomonadati</taxon>
        <taxon>Bacteroidota</taxon>
        <taxon>Saprospiria</taxon>
        <taxon>Saprospirales</taxon>
        <taxon>Haliscomenobacteraceae</taxon>
        <taxon>Haliscomenobacter</taxon>
    </lineage>
</organism>
<dbReference type="OrthoDB" id="769954at2"/>
<evidence type="ECO:0000313" key="3">
    <source>
        <dbReference type="EMBL" id="AEE53420.1"/>
    </source>
</evidence>
<dbReference type="eggNOG" id="COG1044">
    <property type="taxonomic scope" value="Bacteria"/>
</dbReference>
<evidence type="ECO:0000256" key="2">
    <source>
        <dbReference type="SAM" id="SignalP"/>
    </source>
</evidence>
<dbReference type="KEGG" id="hhy:Halhy_5596"/>
<protein>
    <recommendedName>
        <fullName evidence="5">Peptidase S74 domain-containing protein</fullName>
    </recommendedName>
</protein>
<dbReference type="EMBL" id="CP002691">
    <property type="protein sequence ID" value="AEE53420.1"/>
    <property type="molecule type" value="Genomic_DNA"/>
</dbReference>
<gene>
    <name evidence="3" type="ordered locus">Halhy_5596</name>
</gene>
<sequence>MKKTSFIPVFCLIIALFVAATTAQAQWINGTSIYPTDLNKKVGIGLKDPNLQLEVKGGFGLRANDNTVLANFSDDGKGNLNINSYYSTFIGSVPKHILLNPAPFYGRSGNVGVGATDPTEAKLVVKGSIGNTVAMFGQGQAGISLVRDWASIGFNAYYNGTWKAMSKGRGAVIGCDPTTGRIEFIQNGLSNANEAVSTTTPMVIEADGKVSIGGRLSSAQLTVVSNQNTTMDNTLTLSNPAIGPNQSHVHWGARGDWYIRSAADNGVVVIQDNAGAVGIGTGNTAGFKLAVNGKIRAKEIRVETGWADYVFAPEYKLRPLEEVESFIKANQHLPEIQPASEIQANGLDVAATTTKMMAKIEELTLYLIEMKKENDALKQRVNTLENKQ</sequence>
<dbReference type="Proteomes" id="UP000008461">
    <property type="component" value="Chromosome"/>
</dbReference>